<reference evidence="2 3" key="1">
    <citation type="submission" date="2013-01" db="EMBL/GenBank/DDBJ databases">
        <authorList>
            <person name="Harkins D.M."/>
            <person name="Durkin A.S."/>
            <person name="Brinkac L.M."/>
            <person name="Haft D.H."/>
            <person name="Selengut J.D."/>
            <person name="Sanka R."/>
            <person name="DePew J."/>
            <person name="Purushe J."/>
            <person name="Peacock S.J."/>
            <person name="Thaipadungpanit J."/>
            <person name="Wuthiekanun V.W."/>
            <person name="Day N.P."/>
            <person name="Vinetz J.M."/>
            <person name="Sutton G.G."/>
            <person name="Nierman W.C."/>
            <person name="Fouts D.E."/>
        </authorList>
    </citation>
    <scope>NUCLEOTIDE SEQUENCE [LARGE SCALE GENOMIC DNA]</scope>
    <source>
        <strain evidence="2 3">FPW1039</strain>
    </source>
</reference>
<comment type="caution">
    <text evidence="2">The sequence shown here is derived from an EMBL/GenBank/DDBJ whole genome shotgun (WGS) entry which is preliminary data.</text>
</comment>
<accession>A0A0F6IAX9</accession>
<dbReference type="GO" id="GO:0003676">
    <property type="term" value="F:nucleic acid binding"/>
    <property type="evidence" value="ECO:0007669"/>
    <property type="project" value="InterPro"/>
</dbReference>
<organism evidence="2 3">
    <name type="scientific">Leptospira interrogans str. FPW1039</name>
    <dbReference type="NCBI Taxonomy" id="1193040"/>
    <lineage>
        <taxon>Bacteria</taxon>
        <taxon>Pseudomonadati</taxon>
        <taxon>Spirochaetota</taxon>
        <taxon>Spirochaetia</taxon>
        <taxon>Leptospirales</taxon>
        <taxon>Leptospiraceae</taxon>
        <taxon>Leptospira</taxon>
    </lineage>
</organism>
<dbReference type="GO" id="GO:0015074">
    <property type="term" value="P:DNA integration"/>
    <property type="evidence" value="ECO:0007669"/>
    <property type="project" value="InterPro"/>
</dbReference>
<dbReference type="Gene3D" id="3.30.420.10">
    <property type="entry name" value="Ribonuclease H-like superfamily/Ribonuclease H"/>
    <property type="match status" value="1"/>
</dbReference>
<dbReference type="InterPro" id="IPR001584">
    <property type="entry name" value="Integrase_cat-core"/>
</dbReference>
<feature type="domain" description="Integrase catalytic" evidence="1">
    <location>
        <begin position="35"/>
        <end position="90"/>
    </location>
</feature>
<name>A0A0F6IAX9_LEPIR</name>
<evidence type="ECO:0000259" key="1">
    <source>
        <dbReference type="Pfam" id="PF13683"/>
    </source>
</evidence>
<dbReference type="InterPro" id="IPR012337">
    <property type="entry name" value="RNaseH-like_sf"/>
</dbReference>
<sequence>MKSNTKSFYHLTFSSCTTDFRTPLSTFGVGSALLGIKHKKTTRYSPWQNCYAECWIKTCRNEFLDFFIPINQYHLEKNLTEFVHFYNHHRTPFGPEQRQSCFIPCSKTASGCKAWCYSHNRRFVSHLFLQQSRLTLVSVKTFRLVSKLLCQIRSDISRLHLNFFLEILI</sequence>
<dbReference type="SUPFAM" id="SSF53098">
    <property type="entry name" value="Ribonuclease H-like"/>
    <property type="match status" value="1"/>
</dbReference>
<dbReference type="EMBL" id="AKWR02000187">
    <property type="protein sequence ID" value="EMJ35204.1"/>
    <property type="molecule type" value="Genomic_DNA"/>
</dbReference>
<dbReference type="Pfam" id="PF13683">
    <property type="entry name" value="rve_3"/>
    <property type="match status" value="1"/>
</dbReference>
<evidence type="ECO:0000313" key="2">
    <source>
        <dbReference type="EMBL" id="EMJ35204.1"/>
    </source>
</evidence>
<proteinExistence type="predicted"/>
<dbReference type="InterPro" id="IPR036397">
    <property type="entry name" value="RNaseH_sf"/>
</dbReference>
<dbReference type="Proteomes" id="UP000012164">
    <property type="component" value="Unassembled WGS sequence"/>
</dbReference>
<evidence type="ECO:0000313" key="3">
    <source>
        <dbReference type="Proteomes" id="UP000012164"/>
    </source>
</evidence>
<gene>
    <name evidence="2" type="ORF">LEP1GSC079_5037</name>
</gene>
<protein>
    <submittedName>
        <fullName evidence="2">Integrase core domain protein</fullName>
    </submittedName>
</protein>
<dbReference type="AlphaFoldDB" id="A0A0F6IAX9"/>